<feature type="region of interest" description="Disordered" evidence="1">
    <location>
        <begin position="2423"/>
        <end position="2458"/>
    </location>
</feature>
<feature type="transmembrane region" description="Helical" evidence="2">
    <location>
        <begin position="2172"/>
        <end position="2195"/>
    </location>
</feature>
<feature type="compositionally biased region" description="Low complexity" evidence="1">
    <location>
        <begin position="1210"/>
        <end position="1225"/>
    </location>
</feature>
<dbReference type="EMBL" id="BRXW01000601">
    <property type="protein sequence ID" value="GMH69046.1"/>
    <property type="molecule type" value="Genomic_DNA"/>
</dbReference>
<keyword evidence="2" id="KW-1133">Transmembrane helix</keyword>
<name>A0A9W7AEC8_9STRA</name>
<feature type="transmembrane region" description="Helical" evidence="2">
    <location>
        <begin position="2288"/>
        <end position="2307"/>
    </location>
</feature>
<feature type="transmembrane region" description="Helical" evidence="2">
    <location>
        <begin position="896"/>
        <end position="917"/>
    </location>
</feature>
<gene>
    <name evidence="4" type="ORF">TrLO_g10652</name>
</gene>
<feature type="transmembrane region" description="Helical" evidence="2">
    <location>
        <begin position="1517"/>
        <end position="1539"/>
    </location>
</feature>
<dbReference type="InterPro" id="IPR011641">
    <property type="entry name" value="Tyr-kin_ephrin_A/B_rcpt-like"/>
</dbReference>
<dbReference type="SMART" id="SM01411">
    <property type="entry name" value="Ephrin_rec_like"/>
    <property type="match status" value="8"/>
</dbReference>
<feature type="transmembrane region" description="Helical" evidence="2">
    <location>
        <begin position="1570"/>
        <end position="1587"/>
    </location>
</feature>
<feature type="transmembrane region" description="Helical" evidence="2">
    <location>
        <begin position="1067"/>
        <end position="1089"/>
    </location>
</feature>
<dbReference type="Pfam" id="PF07699">
    <property type="entry name" value="Ephrin_rec_like"/>
    <property type="match status" value="3"/>
</dbReference>
<feature type="transmembrane region" description="Helical" evidence="2">
    <location>
        <begin position="1025"/>
        <end position="1046"/>
    </location>
</feature>
<keyword evidence="2" id="KW-0472">Membrane</keyword>
<keyword evidence="5" id="KW-1185">Reference proteome</keyword>
<evidence type="ECO:0000256" key="2">
    <source>
        <dbReference type="SAM" id="Phobius"/>
    </source>
</evidence>
<feature type="transmembrane region" description="Helical" evidence="2">
    <location>
        <begin position="795"/>
        <end position="813"/>
    </location>
</feature>
<evidence type="ECO:0000313" key="4">
    <source>
        <dbReference type="EMBL" id="GMH69046.1"/>
    </source>
</evidence>
<feature type="transmembrane region" description="Helical" evidence="2">
    <location>
        <begin position="2314"/>
        <end position="2337"/>
    </location>
</feature>
<feature type="transmembrane region" description="Helical" evidence="2">
    <location>
        <begin position="2357"/>
        <end position="2376"/>
    </location>
</feature>
<evidence type="ECO:0000259" key="3">
    <source>
        <dbReference type="Pfam" id="PF07699"/>
    </source>
</evidence>
<feature type="region of interest" description="Disordered" evidence="1">
    <location>
        <begin position="1397"/>
        <end position="1420"/>
    </location>
</feature>
<sequence length="2458" mass="272550">MYSSSIYPIATAIINNEMWCYCPQDSSGYYIERAYGLNVEDGGNGLDECKYSCPGGGDKVCSESSTPGNEIYSMFLLDDFSFNKQQTSENIYPGTECLECSSIEMGYYADGGGGGISGFPSSVQDWINSNRGGGERRYSRVKSEDGSRCHTCPPGYQDSNTGSCTACVVGKQKPSYSNIWNDIWNCHVCTYQYYQDETGQANCKNCPGGYTYSGGPIDGNVDCSHGTIAPAGTYVEQGQNGVSPCPAGRYSSSGATVCTVCPAGKTTADTGSTSIDSCTNCAAGKYVSRGGSSGYLAENDSYICANCPRGTYSTSPGSPSCTQCASGKASDLQERTLESECVNCDPGEYSQQSGAYLGYTVDGYAFVAQTCSSCYSGKYQPAAGQAECLSCPTGTSSVSHAASLSDCFNCAKGKYESNNNCQSCPYGTYNNQTGISERCPMCPDGTTTQSYTYDVVSGSASRSQFDGAHHITNCTACWKGYGGTVNKYSSGMDTKLCDACTQGEYQSNNGTMGCINCPSGKYTEEGASSSTQCLPCPAGKRCCWNYGSYEGVTNPGDWTITDSCTSANTDVTTGNDETVAISSNMVDCEKGFYGGAGENCNNKCMPTTYSTTTGATSIDVCLPCEPGYYCPGFSATAGSNEIYNERKDCPIGSYCPANSASPIRCPAGTSTNKQENVPSRTGCKSCRLGTHLSLLNPAITDCQKCEAGSYAPVVGRSDCLMCAKEFGCAEGGANCSLGYGGNLCGTCQDGYYESGGKCEKCATDPWLTIVAISMIFIGYYFVSKIELNLHHIIRLKIYSTFFQLMCLVMYVEVPWPDAVKQFTQIFYALSFNIEITHPECAVSFNFFDKMKFVVIGPIAIGICMSLLSKYFNYQRGLNESLNDVSKARYYRRKWKTLRQIIVIFVTAVYSPVCYYALRMFEPCVTTELGEPVMSGDTRLKCNSAAYEFHSIFAWLALLSFGIGIPLGVVLLVKYLKRKRVLNKGEYLLRYGALYEWYNDEYAWFEAISLLRKGFMLLPVTLLNDVMLQAFLMMAITVVYALIIFVFKPFIKFPLRLKWVEREVDFYNFLEGLTAIATGFDLFLGVLAQLDKTREAASAIGVTFILVNTAIVVIAVGSFEAGLHKTRKKIKKASKNTKPNLVDLSPDASTQNLQYHDEEEGNMTGTEAIAEALSRPVKWSDVFNNNNDDDKEEVVEGVNPQARPGLRRGLSKLSSSKKQMSKQMSLRTMGGKQASLKNYGVRDIRREFDDVFNLADDECQELSERWFSEYTMMLEAKTEMHFGDAGAIKLQLQKTRARLADELSAHLENCLGRVREIEEVSRSKGLSEVANPEQVHAEKLVRRCRELHQYVLKFWNDSETNSVATKEGLAKLSKSHGEWHKDFHTRLAKVLEDETFETDSRSSLSETGATKNSALARRHYRKHGSDRRLSLTFSSSLHVISKENDDKKTELEEETQRLLLQCMDVDDFESAFMLEEHKIEAVEQYEHDLLTIQYGLEPSKRGKNDMLVKLRQMRAQVILPRIGVASFFFGALVLVTTVQSESTVEMAFYAGCIQLALGVFSVSLSRHFNRWYAVLLFCGCAVQVRFLFMSTQKCYDLATFRTFHTIPEEWRTSIAYKDAYYKWGEAAQAFMARTAPPSTQWWGNNYVNQLTPYDYKCSEVINIIVSNKTDACNADPITGDCQPSDEGGDDDFSKAPEDDDYVQEFGVSHIYGQCGGCASTSSHVEGGEMFNFDVALWEHSRGNNVSIHNCFYEMYIDRKAVPPGTSVSFGGGDDGTKYPFEYKLPPNNLNWGYPANYNDHFDVLDQFWVNNGHCRFSEEDGLYWDNGLYGEAARPLAFSNLYNLTDVKLENADEYWFKSGSLEETEGISRCTSCPDGFTFVVTGKQSIEKMPCKSADGPTWAARSKDSNLGADECKTTDPLLTLSTGVCVRAFNKKGRRAIQELRKEAKRAYASSFAEAPDVAAGHTDESRTDDDANPTQMDFYPDAIVSLERLETLWVASAYLLICCYILCIATMCLCLYSVRSSFYVQKFFSNKTFKTAEDASAVDWLKLTSIVLFATFVIINGAISIRKGSSNAQFSEIEGKTNIWCMRNDFVNTLNAKTGMDFLTSGAYLRTSDYDTQKSSGDYGASDQVWALNHDFFYSNTMFFMCEDGNSQYMPGDIDGFSAYNNSFNAFFCIFIPLFASFLHTGVLIAAKISNKVTIYVEEFMLRSGKLCFERVGVEDTRRWVYTRRLITILMTIPLPVLMGAAFQSSGDTEDRCNSYTIDNDTGKHVGDDCYTEYNNEVSFMAPFMSTLVFESIVLLLGFHVFRSFFVLYEMGIVCGMTIAGTTSFYLDFVRYLSGNIGSEGAYQSWEFFMFYCLQSLPIVLAWIVAGLKIKQFRLRIKTEPWLWVCFKRYFCFCCRCLCGWCKVEEGEKGGGEGELGGLKGGEGGGDRGSNNNLEMTEIIPRAESKKNVL</sequence>
<dbReference type="SUPFAM" id="SSF57184">
    <property type="entry name" value="Growth factor receptor domain"/>
    <property type="match status" value="2"/>
</dbReference>
<dbReference type="CDD" id="cd00185">
    <property type="entry name" value="TNFRSF"/>
    <property type="match status" value="1"/>
</dbReference>
<protein>
    <recommendedName>
        <fullName evidence="3">Tyrosine-protein kinase ephrin type A/B receptor-like domain-containing protein</fullName>
    </recommendedName>
</protein>
<dbReference type="PANTHER" id="PTHR46967:SF2">
    <property type="entry name" value="SUSHI, VON WILLEBRAND FACTOR TYPE A, EGF AND PENTRAXIN DOMAIN-CONTAINING PROTEIN 1-LIKE"/>
    <property type="match status" value="1"/>
</dbReference>
<feature type="transmembrane region" description="Helical" evidence="2">
    <location>
        <begin position="1545"/>
        <end position="1563"/>
    </location>
</feature>
<feature type="region of interest" description="Disordered" evidence="1">
    <location>
        <begin position="1958"/>
        <end position="1977"/>
    </location>
</feature>
<proteinExistence type="predicted"/>
<evidence type="ECO:0000256" key="1">
    <source>
        <dbReference type="SAM" id="MobiDB-lite"/>
    </source>
</evidence>
<evidence type="ECO:0000313" key="5">
    <source>
        <dbReference type="Proteomes" id="UP001165122"/>
    </source>
</evidence>
<feature type="compositionally biased region" description="Gly residues" evidence="1">
    <location>
        <begin position="2423"/>
        <end position="2436"/>
    </location>
</feature>
<organism evidence="4 5">
    <name type="scientific">Triparma laevis f. longispina</name>
    <dbReference type="NCBI Taxonomy" id="1714387"/>
    <lineage>
        <taxon>Eukaryota</taxon>
        <taxon>Sar</taxon>
        <taxon>Stramenopiles</taxon>
        <taxon>Ochrophyta</taxon>
        <taxon>Bolidophyceae</taxon>
        <taxon>Parmales</taxon>
        <taxon>Triparmaceae</taxon>
        <taxon>Triparma</taxon>
    </lineage>
</organism>
<feature type="domain" description="Tyrosine-protein kinase ephrin type A/B receptor-like" evidence="3">
    <location>
        <begin position="491"/>
        <end position="533"/>
    </location>
</feature>
<keyword evidence="2" id="KW-0812">Transmembrane</keyword>
<dbReference type="OrthoDB" id="122341at2759"/>
<comment type="caution">
    <text evidence="4">The sequence shown here is derived from an EMBL/GenBank/DDBJ whole genome shotgun (WGS) entry which is preliminary data.</text>
</comment>
<feature type="compositionally biased region" description="Basic and acidic residues" evidence="1">
    <location>
        <begin position="2449"/>
        <end position="2458"/>
    </location>
</feature>
<accession>A0A9W7AEC8</accession>
<dbReference type="PANTHER" id="PTHR46967">
    <property type="entry name" value="INSULIN-LIKE GROWTH FACTOR BINDING PROTEIN,N-TERMINAL"/>
    <property type="match status" value="1"/>
</dbReference>
<feature type="region of interest" description="Disordered" evidence="1">
    <location>
        <begin position="1201"/>
        <end position="1229"/>
    </location>
</feature>
<feature type="domain" description="Tyrosine-protein kinase ephrin type A/B receptor-like" evidence="3">
    <location>
        <begin position="232"/>
        <end position="278"/>
    </location>
</feature>
<feature type="region of interest" description="Disordered" evidence="1">
    <location>
        <begin position="1675"/>
        <end position="1696"/>
    </location>
</feature>
<feature type="transmembrane region" description="Helical" evidence="2">
    <location>
        <begin position="1001"/>
        <end position="1019"/>
    </location>
</feature>
<dbReference type="Proteomes" id="UP001165122">
    <property type="component" value="Unassembled WGS sequence"/>
</dbReference>
<feature type="transmembrane region" description="Helical" evidence="2">
    <location>
        <begin position="951"/>
        <end position="972"/>
    </location>
</feature>
<feature type="transmembrane region" description="Helical" evidence="2">
    <location>
        <begin position="2234"/>
        <end position="2251"/>
    </location>
</feature>
<feature type="transmembrane region" description="Helical" evidence="2">
    <location>
        <begin position="1996"/>
        <end position="2022"/>
    </location>
</feature>
<feature type="compositionally biased region" description="Polar residues" evidence="1">
    <location>
        <begin position="1400"/>
        <end position="1412"/>
    </location>
</feature>
<dbReference type="Gene3D" id="2.10.50.10">
    <property type="entry name" value="Tumor Necrosis Factor Receptor, subunit A, domain 2"/>
    <property type="match status" value="4"/>
</dbReference>
<feature type="transmembrane region" description="Helical" evidence="2">
    <location>
        <begin position="852"/>
        <end position="871"/>
    </location>
</feature>
<dbReference type="InterPro" id="IPR009030">
    <property type="entry name" value="Growth_fac_rcpt_cys_sf"/>
</dbReference>
<feature type="domain" description="Tyrosine-protein kinase ephrin type A/B receptor-like" evidence="3">
    <location>
        <begin position="369"/>
        <end position="407"/>
    </location>
</feature>
<feature type="transmembrane region" description="Helical" evidence="2">
    <location>
        <begin position="1095"/>
        <end position="1118"/>
    </location>
</feature>
<feature type="transmembrane region" description="Helical" evidence="2">
    <location>
        <begin position="766"/>
        <end position="783"/>
    </location>
</feature>
<feature type="transmembrane region" description="Helical" evidence="2">
    <location>
        <begin position="2048"/>
        <end position="2069"/>
    </location>
</feature>
<reference evidence="5" key="1">
    <citation type="journal article" date="2023" name="Commun. Biol.">
        <title>Genome analysis of Parmales, the sister group of diatoms, reveals the evolutionary specialization of diatoms from phago-mixotrophs to photoautotrophs.</title>
        <authorList>
            <person name="Ban H."/>
            <person name="Sato S."/>
            <person name="Yoshikawa S."/>
            <person name="Yamada K."/>
            <person name="Nakamura Y."/>
            <person name="Ichinomiya M."/>
            <person name="Sato N."/>
            <person name="Blanc-Mathieu R."/>
            <person name="Endo H."/>
            <person name="Kuwata A."/>
            <person name="Ogata H."/>
        </authorList>
    </citation>
    <scope>NUCLEOTIDE SEQUENCE [LARGE SCALE GENOMIC DNA]</scope>
    <source>
        <strain evidence="5">NIES 3700</strain>
    </source>
</reference>